<protein>
    <submittedName>
        <fullName evidence="1">Uncharacterized protein</fullName>
    </submittedName>
</protein>
<sequence>MDIYNYTNDSPDIGEGEYFLIEGNKLEKDEVNH</sequence>
<reference evidence="1" key="1">
    <citation type="submission" date="2019-08" db="EMBL/GenBank/DDBJ databases">
        <authorList>
            <person name="Kucharzyk K."/>
            <person name="Murdoch R.W."/>
            <person name="Higgins S."/>
            <person name="Loffler F."/>
        </authorList>
    </citation>
    <scope>NUCLEOTIDE SEQUENCE</scope>
</reference>
<dbReference type="EMBL" id="VSSQ01131039">
    <property type="protein sequence ID" value="MPN58393.1"/>
    <property type="molecule type" value="Genomic_DNA"/>
</dbReference>
<name>A0A645JFM3_9ZZZZ</name>
<gene>
    <name evidence="1" type="ORF">SDC9_206098</name>
</gene>
<evidence type="ECO:0000313" key="1">
    <source>
        <dbReference type="EMBL" id="MPN58393.1"/>
    </source>
</evidence>
<comment type="caution">
    <text evidence="1">The sequence shown here is derived from an EMBL/GenBank/DDBJ whole genome shotgun (WGS) entry which is preliminary data.</text>
</comment>
<organism evidence="1">
    <name type="scientific">bioreactor metagenome</name>
    <dbReference type="NCBI Taxonomy" id="1076179"/>
    <lineage>
        <taxon>unclassified sequences</taxon>
        <taxon>metagenomes</taxon>
        <taxon>ecological metagenomes</taxon>
    </lineage>
</organism>
<dbReference type="AlphaFoldDB" id="A0A645JFM3"/>
<proteinExistence type="predicted"/>
<accession>A0A645JFM3</accession>